<comment type="caution">
    <text evidence="3">The sequence shown here is derived from an EMBL/GenBank/DDBJ whole genome shotgun (WGS) entry which is preliminary data.</text>
</comment>
<gene>
    <name evidence="3" type="ORF">QBC41DRAFT_135237</name>
</gene>
<organism evidence="3 4">
    <name type="scientific">Cercophora samala</name>
    <dbReference type="NCBI Taxonomy" id="330535"/>
    <lineage>
        <taxon>Eukaryota</taxon>
        <taxon>Fungi</taxon>
        <taxon>Dikarya</taxon>
        <taxon>Ascomycota</taxon>
        <taxon>Pezizomycotina</taxon>
        <taxon>Sordariomycetes</taxon>
        <taxon>Sordariomycetidae</taxon>
        <taxon>Sordariales</taxon>
        <taxon>Lasiosphaeriaceae</taxon>
        <taxon>Cercophora</taxon>
    </lineage>
</organism>
<name>A0AA40DDW5_9PEZI</name>
<proteinExistence type="predicted"/>
<accession>A0AA40DDW5</accession>
<dbReference type="Proteomes" id="UP001174997">
    <property type="component" value="Unassembled WGS sequence"/>
</dbReference>
<feature type="compositionally biased region" description="Basic and acidic residues" evidence="1">
    <location>
        <begin position="83"/>
        <end position="94"/>
    </location>
</feature>
<sequence length="212" mass="23966">MASNAAPPRCTLFLSVLCSVNGCMYCTKLLWDGEAMPAEGKKRDLGRFMARRVDRELSTSCKPGPPGRRGAAEVQASSNTQRQRREEGSCKQLDRSTSPPLFSPKQRATGQRQILMLRAPMYCPQVARRRRCKNKDRRLDATVMEGGDDEGCAWGRCGGERRRWVLSWALPGSHEPLHGWSRVREFDDVPDAQARSDREAQVELFHVMGEMR</sequence>
<keyword evidence="2" id="KW-0732">Signal</keyword>
<feature type="region of interest" description="Disordered" evidence="1">
    <location>
        <begin position="56"/>
        <end position="110"/>
    </location>
</feature>
<feature type="signal peptide" evidence="2">
    <location>
        <begin position="1"/>
        <end position="22"/>
    </location>
</feature>
<evidence type="ECO:0000256" key="2">
    <source>
        <dbReference type="SAM" id="SignalP"/>
    </source>
</evidence>
<evidence type="ECO:0000313" key="4">
    <source>
        <dbReference type="Proteomes" id="UP001174997"/>
    </source>
</evidence>
<reference evidence="3" key="1">
    <citation type="submission" date="2023-06" db="EMBL/GenBank/DDBJ databases">
        <title>Genome-scale phylogeny and comparative genomics of the fungal order Sordariales.</title>
        <authorList>
            <consortium name="Lawrence Berkeley National Laboratory"/>
            <person name="Hensen N."/>
            <person name="Bonometti L."/>
            <person name="Westerberg I."/>
            <person name="Brannstrom I.O."/>
            <person name="Guillou S."/>
            <person name="Cros-Aarteil S."/>
            <person name="Calhoun S."/>
            <person name="Haridas S."/>
            <person name="Kuo A."/>
            <person name="Mondo S."/>
            <person name="Pangilinan J."/>
            <person name="Riley R."/>
            <person name="Labutti K."/>
            <person name="Andreopoulos B."/>
            <person name="Lipzen A."/>
            <person name="Chen C."/>
            <person name="Yanf M."/>
            <person name="Daum C."/>
            <person name="Ng V."/>
            <person name="Clum A."/>
            <person name="Steindorff A."/>
            <person name="Ohm R."/>
            <person name="Martin F."/>
            <person name="Silar P."/>
            <person name="Natvig D."/>
            <person name="Lalanne C."/>
            <person name="Gautier V."/>
            <person name="Ament-Velasquez S.L."/>
            <person name="Kruys A."/>
            <person name="Hutchinson M.I."/>
            <person name="Powell A.J."/>
            <person name="Barry K."/>
            <person name="Miller A.N."/>
            <person name="Grigoriev I.V."/>
            <person name="Debuchy R."/>
            <person name="Gladieux P."/>
            <person name="Thoren M.H."/>
            <person name="Johannesson H."/>
        </authorList>
    </citation>
    <scope>NUCLEOTIDE SEQUENCE</scope>
    <source>
        <strain evidence="3">CBS 307.81</strain>
    </source>
</reference>
<feature type="chain" id="PRO_5041356360" evidence="2">
    <location>
        <begin position="23"/>
        <end position="212"/>
    </location>
</feature>
<dbReference type="AlphaFoldDB" id="A0AA40DDW5"/>
<evidence type="ECO:0000313" key="3">
    <source>
        <dbReference type="EMBL" id="KAK0673232.1"/>
    </source>
</evidence>
<dbReference type="EMBL" id="JAULSY010000007">
    <property type="protein sequence ID" value="KAK0673232.1"/>
    <property type="molecule type" value="Genomic_DNA"/>
</dbReference>
<keyword evidence="4" id="KW-1185">Reference proteome</keyword>
<feature type="compositionally biased region" description="Polar residues" evidence="1">
    <location>
        <begin position="95"/>
        <end position="110"/>
    </location>
</feature>
<evidence type="ECO:0000256" key="1">
    <source>
        <dbReference type="SAM" id="MobiDB-lite"/>
    </source>
</evidence>
<protein>
    <submittedName>
        <fullName evidence="3">Uncharacterized protein</fullName>
    </submittedName>
</protein>